<dbReference type="AlphaFoldDB" id="A0A835XPE3"/>
<proteinExistence type="predicted"/>
<reference evidence="3" key="1">
    <citation type="journal article" date="2020" name="bioRxiv">
        <title>Comparative genomics of Chlamydomonas.</title>
        <authorList>
            <person name="Craig R.J."/>
            <person name="Hasan A.R."/>
            <person name="Ness R.W."/>
            <person name="Keightley P.D."/>
        </authorList>
    </citation>
    <scope>NUCLEOTIDE SEQUENCE</scope>
    <source>
        <strain evidence="3">CCAP 11/70</strain>
    </source>
</reference>
<feature type="region of interest" description="Disordered" evidence="1">
    <location>
        <begin position="1"/>
        <end position="26"/>
    </location>
</feature>
<organism evidence="3 4">
    <name type="scientific">Edaphochlamys debaryana</name>
    <dbReference type="NCBI Taxonomy" id="47281"/>
    <lineage>
        <taxon>Eukaryota</taxon>
        <taxon>Viridiplantae</taxon>
        <taxon>Chlorophyta</taxon>
        <taxon>core chlorophytes</taxon>
        <taxon>Chlorophyceae</taxon>
        <taxon>CS clade</taxon>
        <taxon>Chlamydomonadales</taxon>
        <taxon>Chlamydomonadales incertae sedis</taxon>
        <taxon>Edaphochlamys</taxon>
    </lineage>
</organism>
<keyword evidence="2" id="KW-1133">Transmembrane helix</keyword>
<gene>
    <name evidence="3" type="ORF">HYH03_016564</name>
</gene>
<evidence type="ECO:0000313" key="4">
    <source>
        <dbReference type="Proteomes" id="UP000612055"/>
    </source>
</evidence>
<feature type="compositionally biased region" description="Polar residues" evidence="1">
    <location>
        <begin position="14"/>
        <end position="26"/>
    </location>
</feature>
<comment type="caution">
    <text evidence="3">The sequence shown here is derived from an EMBL/GenBank/DDBJ whole genome shotgun (WGS) entry which is preliminary data.</text>
</comment>
<evidence type="ECO:0000313" key="3">
    <source>
        <dbReference type="EMBL" id="KAG2484610.1"/>
    </source>
</evidence>
<evidence type="ECO:0000256" key="2">
    <source>
        <dbReference type="SAM" id="Phobius"/>
    </source>
</evidence>
<dbReference type="EMBL" id="JAEHOE010000146">
    <property type="protein sequence ID" value="KAG2484610.1"/>
    <property type="molecule type" value="Genomic_DNA"/>
</dbReference>
<keyword evidence="4" id="KW-1185">Reference proteome</keyword>
<sequence>MSTTTASAAATAAPLSQQPLSESPERSMTSVVQNAVEVLSAVGMTLISPLLFLLILVLSMFRSVLDAIRSRQHQC</sequence>
<dbReference type="Proteomes" id="UP000612055">
    <property type="component" value="Unassembled WGS sequence"/>
</dbReference>
<feature type="compositionally biased region" description="Low complexity" evidence="1">
    <location>
        <begin position="1"/>
        <end position="13"/>
    </location>
</feature>
<feature type="transmembrane region" description="Helical" evidence="2">
    <location>
        <begin position="41"/>
        <end position="61"/>
    </location>
</feature>
<name>A0A835XPE3_9CHLO</name>
<keyword evidence="2" id="KW-0812">Transmembrane</keyword>
<evidence type="ECO:0000256" key="1">
    <source>
        <dbReference type="SAM" id="MobiDB-lite"/>
    </source>
</evidence>
<accession>A0A835XPE3</accession>
<protein>
    <submittedName>
        <fullName evidence="3">Uncharacterized protein</fullName>
    </submittedName>
</protein>
<keyword evidence="2" id="KW-0472">Membrane</keyword>